<gene>
    <name evidence="2" type="ORF">DMC30DRAFT_394846</name>
</gene>
<name>A0A5C5FXQ9_9BASI</name>
<organism evidence="2 3">
    <name type="scientific">Rhodotorula diobovata</name>
    <dbReference type="NCBI Taxonomy" id="5288"/>
    <lineage>
        <taxon>Eukaryota</taxon>
        <taxon>Fungi</taxon>
        <taxon>Dikarya</taxon>
        <taxon>Basidiomycota</taxon>
        <taxon>Pucciniomycotina</taxon>
        <taxon>Microbotryomycetes</taxon>
        <taxon>Sporidiobolales</taxon>
        <taxon>Sporidiobolaceae</taxon>
        <taxon>Rhodotorula</taxon>
    </lineage>
</organism>
<protein>
    <submittedName>
        <fullName evidence="2">Uncharacterized protein</fullName>
    </submittedName>
</protein>
<keyword evidence="3" id="KW-1185">Reference proteome</keyword>
<feature type="chain" id="PRO_5022864403" evidence="1">
    <location>
        <begin position="23"/>
        <end position="166"/>
    </location>
</feature>
<reference evidence="2 3" key="1">
    <citation type="submission" date="2019-03" db="EMBL/GenBank/DDBJ databases">
        <title>Rhodosporidium diobovatum UCD-FST 08-225 genome sequencing, assembly, and annotation.</title>
        <authorList>
            <person name="Fakankun I.U."/>
            <person name="Fristensky B."/>
            <person name="Levin D.B."/>
        </authorList>
    </citation>
    <scope>NUCLEOTIDE SEQUENCE [LARGE SCALE GENOMIC DNA]</scope>
    <source>
        <strain evidence="2 3">UCD-FST 08-225</strain>
    </source>
</reference>
<proteinExistence type="predicted"/>
<accession>A0A5C5FXQ9</accession>
<evidence type="ECO:0000313" key="2">
    <source>
        <dbReference type="EMBL" id="TNY21425.1"/>
    </source>
</evidence>
<dbReference type="AlphaFoldDB" id="A0A5C5FXQ9"/>
<evidence type="ECO:0000313" key="3">
    <source>
        <dbReference type="Proteomes" id="UP000311382"/>
    </source>
</evidence>
<dbReference type="EMBL" id="SOZI01000043">
    <property type="protein sequence ID" value="TNY21425.1"/>
    <property type="molecule type" value="Genomic_DNA"/>
</dbReference>
<feature type="signal peptide" evidence="1">
    <location>
        <begin position="1"/>
        <end position="22"/>
    </location>
</feature>
<dbReference type="Proteomes" id="UP000311382">
    <property type="component" value="Unassembled WGS sequence"/>
</dbReference>
<keyword evidence="1" id="KW-0732">Signal</keyword>
<evidence type="ECO:0000256" key="1">
    <source>
        <dbReference type="SAM" id="SignalP"/>
    </source>
</evidence>
<sequence length="166" mass="17795">MASAGNSFVLVLPLDLLQQTVPLLPRGGAGGVEDGGHQSQTCVAGLQPAHPSRLFSSSSHTEENRYAELLSCSSWQLFNSHTKENSLAHTVSGFRTPQSNEPHPQVHRTCRSTHLKCPRSSQQLSCHNIAANPPVNNCTQGTNPCPKAQSKLIGRKGRLGLVLTLA</sequence>
<comment type="caution">
    <text evidence="2">The sequence shown here is derived from an EMBL/GenBank/DDBJ whole genome shotgun (WGS) entry which is preliminary data.</text>
</comment>